<dbReference type="Proteomes" id="UP000598271">
    <property type="component" value="Unassembled WGS sequence"/>
</dbReference>
<keyword evidence="7" id="KW-1185">Reference proteome</keyword>
<dbReference type="SUPFAM" id="SSF75005">
    <property type="entry name" value="Arabinanase/levansucrase/invertase"/>
    <property type="match status" value="1"/>
</dbReference>
<evidence type="ECO:0000256" key="4">
    <source>
        <dbReference type="ARBA" id="ARBA00023295"/>
    </source>
</evidence>
<protein>
    <submittedName>
        <fullName evidence="6">Xylosidase</fullName>
    </submittedName>
</protein>
<evidence type="ECO:0000313" key="6">
    <source>
        <dbReference type="EMBL" id="GHB65430.1"/>
    </source>
</evidence>
<name>A0A8J3D3L0_9BACT</name>
<dbReference type="AlphaFoldDB" id="A0A8J3D3L0"/>
<dbReference type="EMBL" id="BMXF01000001">
    <property type="protein sequence ID" value="GHB65430.1"/>
    <property type="molecule type" value="Genomic_DNA"/>
</dbReference>
<comment type="pathway">
    <text evidence="1">Glycan metabolism; L-arabinan degradation.</text>
</comment>
<proteinExistence type="inferred from homology"/>
<reference evidence="6 7" key="1">
    <citation type="journal article" date="2014" name="Int. J. Syst. Evol. Microbiol.">
        <title>Complete genome sequence of Corynebacterium casei LMG S-19264T (=DSM 44701T), isolated from a smear-ripened cheese.</title>
        <authorList>
            <consortium name="US DOE Joint Genome Institute (JGI-PGF)"/>
            <person name="Walter F."/>
            <person name="Albersmeier A."/>
            <person name="Kalinowski J."/>
            <person name="Ruckert C."/>
        </authorList>
    </citation>
    <scope>NUCLEOTIDE SEQUENCE [LARGE SCALE GENOMIC DNA]</scope>
    <source>
        <strain evidence="6 7">KCTC 12866</strain>
    </source>
</reference>
<evidence type="ECO:0000256" key="5">
    <source>
        <dbReference type="RuleBase" id="RU361187"/>
    </source>
</evidence>
<keyword evidence="4 5" id="KW-0326">Glycosidase</keyword>
<dbReference type="Pfam" id="PF04616">
    <property type="entry name" value="Glyco_hydro_43"/>
    <property type="match status" value="1"/>
</dbReference>
<dbReference type="GO" id="GO:0005975">
    <property type="term" value="P:carbohydrate metabolic process"/>
    <property type="evidence" value="ECO:0007669"/>
    <property type="project" value="InterPro"/>
</dbReference>
<dbReference type="InterPro" id="IPR050727">
    <property type="entry name" value="GH43_arabinanases"/>
</dbReference>
<accession>A0A8J3D3L0</accession>
<evidence type="ECO:0000256" key="2">
    <source>
        <dbReference type="ARBA" id="ARBA00009865"/>
    </source>
</evidence>
<dbReference type="InterPro" id="IPR023296">
    <property type="entry name" value="Glyco_hydro_beta-prop_sf"/>
</dbReference>
<dbReference type="InterPro" id="IPR006710">
    <property type="entry name" value="Glyco_hydro_43"/>
</dbReference>
<evidence type="ECO:0000256" key="3">
    <source>
        <dbReference type="ARBA" id="ARBA00022801"/>
    </source>
</evidence>
<keyword evidence="3 5" id="KW-0378">Hydrolase</keyword>
<sequence length="317" mass="35324">MISYKPVKTTGKSVMASDSVKFSYQAITGIGLDSLYNRRDNSDIIKVGNRYYVWYTRMNVPVTAGYWGAIWYATSDDEGFTWTERGMALGRGEAGKFDSHAVFTPNILVYEGRYYLYYTGVKPTPGNPKQAFENNSINDVTALGLSVADTPDGPFVRVGDGPILEISRDSSAFDSYRIDDASLLVRDQKVWLYYKGRSIAHGPKGPALTKMGVAFSDNPEGPYRKHGVPLLDKSHEVLIWTMNQGVASLASLDSFLNFAADGIHFSKLQNKMTGIPMAPGLYRPHLEGDHTRNETPGWGIAMRARKNVTYLVRFEMK</sequence>
<evidence type="ECO:0000313" key="7">
    <source>
        <dbReference type="Proteomes" id="UP000598271"/>
    </source>
</evidence>
<dbReference type="Gene3D" id="2.115.10.20">
    <property type="entry name" value="Glycosyl hydrolase domain, family 43"/>
    <property type="match status" value="1"/>
</dbReference>
<organism evidence="6 7">
    <name type="scientific">Persicitalea jodogahamensis</name>
    <dbReference type="NCBI Taxonomy" id="402147"/>
    <lineage>
        <taxon>Bacteria</taxon>
        <taxon>Pseudomonadati</taxon>
        <taxon>Bacteroidota</taxon>
        <taxon>Cytophagia</taxon>
        <taxon>Cytophagales</taxon>
        <taxon>Spirosomataceae</taxon>
        <taxon>Persicitalea</taxon>
    </lineage>
</organism>
<comment type="caution">
    <text evidence="6">The sequence shown here is derived from an EMBL/GenBank/DDBJ whole genome shotgun (WGS) entry which is preliminary data.</text>
</comment>
<dbReference type="PANTHER" id="PTHR43301:SF3">
    <property type="entry name" value="ARABINAN ENDO-1,5-ALPHA-L-ARABINOSIDASE A-RELATED"/>
    <property type="match status" value="1"/>
</dbReference>
<gene>
    <name evidence="6" type="ORF">GCM10007390_19410</name>
</gene>
<dbReference type="PANTHER" id="PTHR43301">
    <property type="entry name" value="ARABINAN ENDO-1,5-ALPHA-L-ARABINOSIDASE"/>
    <property type="match status" value="1"/>
</dbReference>
<comment type="similarity">
    <text evidence="2 5">Belongs to the glycosyl hydrolase 43 family.</text>
</comment>
<evidence type="ECO:0000256" key="1">
    <source>
        <dbReference type="ARBA" id="ARBA00004834"/>
    </source>
</evidence>
<dbReference type="GO" id="GO:0004553">
    <property type="term" value="F:hydrolase activity, hydrolyzing O-glycosyl compounds"/>
    <property type="evidence" value="ECO:0007669"/>
    <property type="project" value="InterPro"/>
</dbReference>